<organism evidence="1 2">
    <name type="scientific">Rubroshorea leprosula</name>
    <dbReference type="NCBI Taxonomy" id="152421"/>
    <lineage>
        <taxon>Eukaryota</taxon>
        <taxon>Viridiplantae</taxon>
        <taxon>Streptophyta</taxon>
        <taxon>Embryophyta</taxon>
        <taxon>Tracheophyta</taxon>
        <taxon>Spermatophyta</taxon>
        <taxon>Magnoliopsida</taxon>
        <taxon>eudicotyledons</taxon>
        <taxon>Gunneridae</taxon>
        <taxon>Pentapetalae</taxon>
        <taxon>rosids</taxon>
        <taxon>malvids</taxon>
        <taxon>Malvales</taxon>
        <taxon>Dipterocarpaceae</taxon>
        <taxon>Rubroshorea</taxon>
    </lineage>
</organism>
<evidence type="ECO:0000313" key="1">
    <source>
        <dbReference type="EMBL" id="GKV52900.1"/>
    </source>
</evidence>
<dbReference type="GO" id="GO:0009507">
    <property type="term" value="C:chloroplast"/>
    <property type="evidence" value="ECO:0007669"/>
    <property type="project" value="TreeGrafter"/>
</dbReference>
<name>A0AAV5MSV2_9ROSI</name>
<dbReference type="PANTHER" id="PTHR36796">
    <property type="entry name" value="PROTEIN KINASE SUPERFAMILY PROTEIN"/>
    <property type="match status" value="1"/>
</dbReference>
<sequence>MEKRAFRIADDIYEAGLLFAYLALVPFCEAGTMDSLSLQVSVC</sequence>
<keyword evidence="2" id="KW-1185">Reference proteome</keyword>
<accession>A0AAV5MSV2</accession>
<dbReference type="AlphaFoldDB" id="A0AAV5MSV2"/>
<proteinExistence type="predicted"/>
<evidence type="ECO:0000313" key="2">
    <source>
        <dbReference type="Proteomes" id="UP001054252"/>
    </source>
</evidence>
<reference evidence="1 2" key="1">
    <citation type="journal article" date="2021" name="Commun. Biol.">
        <title>The genome of Shorea leprosula (Dipterocarpaceae) highlights the ecological relevance of drought in aseasonal tropical rainforests.</title>
        <authorList>
            <person name="Ng K.K.S."/>
            <person name="Kobayashi M.J."/>
            <person name="Fawcett J.A."/>
            <person name="Hatakeyama M."/>
            <person name="Paape T."/>
            <person name="Ng C.H."/>
            <person name="Ang C.C."/>
            <person name="Tnah L.H."/>
            <person name="Lee C.T."/>
            <person name="Nishiyama T."/>
            <person name="Sese J."/>
            <person name="O'Brien M.J."/>
            <person name="Copetti D."/>
            <person name="Mohd Noor M.I."/>
            <person name="Ong R.C."/>
            <person name="Putra M."/>
            <person name="Sireger I.Z."/>
            <person name="Indrioko S."/>
            <person name="Kosugi Y."/>
            <person name="Izuno A."/>
            <person name="Isagi Y."/>
            <person name="Lee S.L."/>
            <person name="Shimizu K.K."/>
        </authorList>
    </citation>
    <scope>NUCLEOTIDE SEQUENCE [LARGE SCALE GENOMIC DNA]</scope>
    <source>
        <strain evidence="1">214</strain>
    </source>
</reference>
<dbReference type="EMBL" id="BPVZ01000915">
    <property type="protein sequence ID" value="GKV52900.1"/>
    <property type="molecule type" value="Genomic_DNA"/>
</dbReference>
<dbReference type="Proteomes" id="UP001054252">
    <property type="component" value="Unassembled WGS sequence"/>
</dbReference>
<gene>
    <name evidence="1" type="ORF">SLEP1_g59453</name>
</gene>
<protein>
    <submittedName>
        <fullName evidence="1">Uncharacterized protein</fullName>
    </submittedName>
</protein>
<dbReference type="PANTHER" id="PTHR36796:SF1">
    <property type="entry name" value="PROTEIN KINASE SUPERFAMILY PROTEIN"/>
    <property type="match status" value="1"/>
</dbReference>
<comment type="caution">
    <text evidence="1">The sequence shown here is derived from an EMBL/GenBank/DDBJ whole genome shotgun (WGS) entry which is preliminary data.</text>
</comment>